<evidence type="ECO:0000313" key="2">
    <source>
        <dbReference type="EMBL" id="PMD59277.1"/>
    </source>
</evidence>
<evidence type="ECO:0000313" key="3">
    <source>
        <dbReference type="Proteomes" id="UP000235371"/>
    </source>
</evidence>
<evidence type="ECO:0000256" key="1">
    <source>
        <dbReference type="SAM" id="MobiDB-lite"/>
    </source>
</evidence>
<dbReference type="EMBL" id="KZ613817">
    <property type="protein sequence ID" value="PMD59277.1"/>
    <property type="molecule type" value="Genomic_DNA"/>
</dbReference>
<accession>A0A2J6T8C9</accession>
<dbReference type="GeneID" id="36593955"/>
<dbReference type="RefSeq" id="XP_024736181.1">
    <property type="nucleotide sequence ID" value="XM_024885878.1"/>
</dbReference>
<feature type="region of interest" description="Disordered" evidence="1">
    <location>
        <begin position="115"/>
        <end position="146"/>
    </location>
</feature>
<reference evidence="2 3" key="1">
    <citation type="submission" date="2016-04" db="EMBL/GenBank/DDBJ databases">
        <title>A degradative enzymes factory behind the ericoid mycorrhizal symbiosis.</title>
        <authorList>
            <consortium name="DOE Joint Genome Institute"/>
            <person name="Martino E."/>
            <person name="Morin E."/>
            <person name="Grelet G."/>
            <person name="Kuo A."/>
            <person name="Kohler A."/>
            <person name="Daghino S."/>
            <person name="Barry K."/>
            <person name="Choi C."/>
            <person name="Cichocki N."/>
            <person name="Clum A."/>
            <person name="Copeland A."/>
            <person name="Hainaut M."/>
            <person name="Haridas S."/>
            <person name="Labutti K."/>
            <person name="Lindquist E."/>
            <person name="Lipzen A."/>
            <person name="Khouja H.-R."/>
            <person name="Murat C."/>
            <person name="Ohm R."/>
            <person name="Olson A."/>
            <person name="Spatafora J."/>
            <person name="Veneault-Fourrey C."/>
            <person name="Henrissat B."/>
            <person name="Grigoriev I."/>
            <person name="Martin F."/>
            <person name="Perotto S."/>
        </authorList>
    </citation>
    <scope>NUCLEOTIDE SEQUENCE [LARGE SCALE GENOMIC DNA]</scope>
    <source>
        <strain evidence="2 3">E</strain>
    </source>
</reference>
<feature type="region of interest" description="Disordered" evidence="1">
    <location>
        <begin position="336"/>
        <end position="362"/>
    </location>
</feature>
<keyword evidence="3" id="KW-1185">Reference proteome</keyword>
<dbReference type="InParanoid" id="A0A2J6T8C9"/>
<dbReference type="AlphaFoldDB" id="A0A2J6T8C9"/>
<proteinExistence type="predicted"/>
<name>A0A2J6T8C9_9HELO</name>
<organism evidence="2 3">
    <name type="scientific">Hyaloscypha bicolor E</name>
    <dbReference type="NCBI Taxonomy" id="1095630"/>
    <lineage>
        <taxon>Eukaryota</taxon>
        <taxon>Fungi</taxon>
        <taxon>Dikarya</taxon>
        <taxon>Ascomycota</taxon>
        <taxon>Pezizomycotina</taxon>
        <taxon>Leotiomycetes</taxon>
        <taxon>Helotiales</taxon>
        <taxon>Hyaloscyphaceae</taxon>
        <taxon>Hyaloscypha</taxon>
        <taxon>Hyaloscypha bicolor</taxon>
    </lineage>
</organism>
<sequence>MAYLHLIVIAPLGHIQKSFHDAHAEKLIPPKTTEAGAEPKELKKKLVAYWNVQDAFRRLNHSGSIHDLQVLRQAFRKGRTGRPANLDIVVVKICINRLALANAAKAMGLGTCSVDAPWTNNKKPSPDRLLPPNKRKPKLPDNRARNLFPRKRPKHRVPLRAVQSQCFPLRRGWQVLHRDSPSLDATPSMALPYQAHLIAARKTAFAEKRSTAKKATSLANFPASGSSWDIRGSYKTECLEIEGGWSPHKTGEQQLDGTFHLRVVEGVVRFEKPILVPKSESTSKKRKREVMGEDSDVEMHMLPEYKGMKTQVVYTEKVTFLGAKDKPTARRPTWRYRWRGSETGEGETQLDSDKNVQSHTFSKKGMELEGDYRC</sequence>
<protein>
    <submittedName>
        <fullName evidence="2">Uncharacterized protein</fullName>
    </submittedName>
</protein>
<dbReference type="Proteomes" id="UP000235371">
    <property type="component" value="Unassembled WGS sequence"/>
</dbReference>
<gene>
    <name evidence="2" type="ORF">K444DRAFT_653402</name>
</gene>
<dbReference type="OrthoDB" id="4630416at2759"/>